<protein>
    <submittedName>
        <fullName evidence="1">Uncharacterized protein</fullName>
    </submittedName>
</protein>
<comment type="caution">
    <text evidence="1">The sequence shown here is derived from an EMBL/GenBank/DDBJ whole genome shotgun (WGS) entry which is preliminary data.</text>
</comment>
<proteinExistence type="predicted"/>
<organism evidence="1 2">
    <name type="scientific">[Clostridium] asparagiforme DSM 15981</name>
    <dbReference type="NCBI Taxonomy" id="518636"/>
    <lineage>
        <taxon>Bacteria</taxon>
        <taxon>Bacillati</taxon>
        <taxon>Bacillota</taxon>
        <taxon>Clostridia</taxon>
        <taxon>Lachnospirales</taxon>
        <taxon>Lachnospiraceae</taxon>
        <taxon>Enterocloster</taxon>
    </lineage>
</organism>
<name>C0D6V7_9FIRM</name>
<accession>C0D6V7</accession>
<reference evidence="1 2" key="1">
    <citation type="submission" date="2009-01" db="EMBL/GenBank/DDBJ databases">
        <authorList>
            <person name="Fulton L."/>
            <person name="Clifton S."/>
            <person name="Fulton B."/>
            <person name="Xu J."/>
            <person name="Minx P."/>
            <person name="Pepin K.H."/>
            <person name="Johnson M."/>
            <person name="Bhonagiri V."/>
            <person name="Nash W.E."/>
            <person name="Mardis E.R."/>
            <person name="Wilson R.K."/>
        </authorList>
    </citation>
    <scope>NUCLEOTIDE SEQUENCE [LARGE SCALE GENOMIC DNA]</scope>
    <source>
        <strain evidence="1 2">DSM 15981</strain>
    </source>
</reference>
<dbReference type="EMBL" id="ACCJ01000413">
    <property type="protein sequence ID" value="EEG52944.1"/>
    <property type="molecule type" value="Genomic_DNA"/>
</dbReference>
<dbReference type="HOGENOM" id="CLU_2080618_0_0_9"/>
<sequence length="127" mass="14186">MTGGRKMVHSIKMAKARKLYNGFKGYSTLAAVEKQIPEELIPQLTARQLALVMDAINAAYQRGRASTGAEMVDTDCVWINGINRMIEWEEVGAVYERVTEQDGGCKVTKNVKVKDGELVCRFCNQDK</sequence>
<gene>
    <name evidence="1" type="ORF">CLOSTASPAR_05004</name>
</gene>
<dbReference type="Proteomes" id="UP000004756">
    <property type="component" value="Unassembled WGS sequence"/>
</dbReference>
<dbReference type="AlphaFoldDB" id="C0D6V7"/>
<keyword evidence="2" id="KW-1185">Reference proteome</keyword>
<reference evidence="1 2" key="2">
    <citation type="submission" date="2009-02" db="EMBL/GenBank/DDBJ databases">
        <title>Draft genome sequence of Clostridium asparagiforme (DSM 15981).</title>
        <authorList>
            <person name="Sudarsanam P."/>
            <person name="Ley R."/>
            <person name="Guruge J."/>
            <person name="Turnbaugh P.J."/>
            <person name="Mahowald M."/>
            <person name="Liep D."/>
            <person name="Gordon J."/>
        </authorList>
    </citation>
    <scope>NUCLEOTIDE SEQUENCE [LARGE SCALE GENOMIC DNA]</scope>
    <source>
        <strain evidence="1 2">DSM 15981</strain>
    </source>
</reference>
<evidence type="ECO:0000313" key="1">
    <source>
        <dbReference type="EMBL" id="EEG52944.1"/>
    </source>
</evidence>
<evidence type="ECO:0000313" key="2">
    <source>
        <dbReference type="Proteomes" id="UP000004756"/>
    </source>
</evidence>